<keyword evidence="4" id="KW-0444">Lipid biosynthesis</keyword>
<keyword evidence="7" id="KW-0443">Lipid metabolism</keyword>
<dbReference type="OrthoDB" id="1461976at2759"/>
<keyword evidence="9" id="KW-0275">Fatty acid biosynthesis</keyword>
<dbReference type="Proteomes" id="UP001141552">
    <property type="component" value="Unassembled WGS sequence"/>
</dbReference>
<accession>A0A9Q0GHD1</accession>
<feature type="transmembrane region" description="Helical" evidence="11">
    <location>
        <begin position="86"/>
        <end position="104"/>
    </location>
</feature>
<dbReference type="InterPro" id="IPR012171">
    <property type="entry name" value="Fatty_acid_desaturase"/>
</dbReference>
<evidence type="ECO:0000256" key="2">
    <source>
        <dbReference type="ARBA" id="ARBA00005189"/>
    </source>
</evidence>
<keyword evidence="6" id="KW-0560">Oxidoreductase</keyword>
<keyword evidence="11" id="KW-1133">Transmembrane helix</keyword>
<evidence type="ECO:0000256" key="7">
    <source>
        <dbReference type="ARBA" id="ARBA00023098"/>
    </source>
</evidence>
<evidence type="ECO:0000259" key="13">
    <source>
        <dbReference type="Pfam" id="PF11960"/>
    </source>
</evidence>
<evidence type="ECO:0000256" key="6">
    <source>
        <dbReference type="ARBA" id="ARBA00023002"/>
    </source>
</evidence>
<dbReference type="AlphaFoldDB" id="A0A9Q0GHD1"/>
<evidence type="ECO:0000259" key="12">
    <source>
        <dbReference type="Pfam" id="PF00487"/>
    </source>
</evidence>
<evidence type="ECO:0000256" key="1">
    <source>
        <dbReference type="ARBA" id="ARBA00004370"/>
    </source>
</evidence>
<evidence type="ECO:0000256" key="10">
    <source>
        <dbReference type="SAM" id="MobiDB-lite"/>
    </source>
</evidence>
<evidence type="ECO:0000256" key="9">
    <source>
        <dbReference type="ARBA" id="ARBA00023160"/>
    </source>
</evidence>
<dbReference type="GO" id="GO:0016020">
    <property type="term" value="C:membrane"/>
    <property type="evidence" value="ECO:0007669"/>
    <property type="project" value="UniProtKB-SubCell"/>
</dbReference>
<keyword evidence="15" id="KW-1185">Reference proteome</keyword>
<reference evidence="14" key="1">
    <citation type="submission" date="2022-02" db="EMBL/GenBank/DDBJ databases">
        <authorList>
            <person name="Henning P.M."/>
            <person name="McCubbin A.G."/>
            <person name="Shore J.S."/>
        </authorList>
    </citation>
    <scope>NUCLEOTIDE SEQUENCE</scope>
    <source>
        <strain evidence="14">F60SS</strain>
        <tissue evidence="14">Leaves</tissue>
    </source>
</reference>
<comment type="subcellular location">
    <subcellularLocation>
        <location evidence="1">Membrane</location>
    </subcellularLocation>
</comment>
<dbReference type="PANTHER" id="PTHR32100">
    <property type="entry name" value="OMEGA-6 FATTY ACID DESATURASE, CHLOROPLASTIC"/>
    <property type="match status" value="1"/>
</dbReference>
<keyword evidence="11" id="KW-0812">Transmembrane</keyword>
<evidence type="ECO:0000256" key="4">
    <source>
        <dbReference type="ARBA" id="ARBA00022516"/>
    </source>
</evidence>
<evidence type="ECO:0000313" key="15">
    <source>
        <dbReference type="Proteomes" id="UP001141552"/>
    </source>
</evidence>
<organism evidence="14 15">
    <name type="scientific">Turnera subulata</name>
    <dbReference type="NCBI Taxonomy" id="218843"/>
    <lineage>
        <taxon>Eukaryota</taxon>
        <taxon>Viridiplantae</taxon>
        <taxon>Streptophyta</taxon>
        <taxon>Embryophyta</taxon>
        <taxon>Tracheophyta</taxon>
        <taxon>Spermatophyta</taxon>
        <taxon>Magnoliopsida</taxon>
        <taxon>eudicotyledons</taxon>
        <taxon>Gunneridae</taxon>
        <taxon>Pentapetalae</taxon>
        <taxon>rosids</taxon>
        <taxon>fabids</taxon>
        <taxon>Malpighiales</taxon>
        <taxon>Passifloraceae</taxon>
        <taxon>Turnera</taxon>
    </lineage>
</organism>
<dbReference type="GO" id="GO:0006633">
    <property type="term" value="P:fatty acid biosynthetic process"/>
    <property type="evidence" value="ECO:0007669"/>
    <property type="project" value="UniProtKB-KW"/>
</dbReference>
<dbReference type="Pfam" id="PF00487">
    <property type="entry name" value="FA_desaturase"/>
    <property type="match status" value="1"/>
</dbReference>
<sequence>MGAKDVVSSSIDKLAEEKRQQKRVPSEKPPFTLATLKKAIPAHCFHRSLLRSFSYLFSNLAVCCTLLFLAKTYIPMLPSPLNYVAWPIYWATQGAFMAGLWVLCHELGHNAFSEYVWVDNILGFIIHSALMTPYFSWKYSHRRHHSNTGSLTHDEGYPPPLKDSIPWHAKYMENPVFTAIAIVCLLFLAFPLYLLFNGNSRKYDRFATHFDPYSPIFNDRERLQVVISDAGILAALYVFYSVSSAYGFAWFLCIYLVPLFFTFALVIAVTLLQHTNPTLPHYDDSEWEWLKGALTTLDLDFGPVLNTILHEANATHICHHLFPKIPHYHAHEATEAMKPILGDYYQIDSTPIHKMLYRTAKECIYAEPDQDSKDKGVYWYSSYKDKI</sequence>
<feature type="domain" description="Fatty acid desaturase N-terminal" evidence="13">
    <location>
        <begin position="17"/>
        <end position="66"/>
    </location>
</feature>
<comment type="caution">
    <text evidence="14">The sequence shown here is derived from an EMBL/GenBank/DDBJ whole genome shotgun (WGS) entry which is preliminary data.</text>
</comment>
<dbReference type="EMBL" id="JAKUCV010000913">
    <property type="protein sequence ID" value="KAJ4848391.1"/>
    <property type="molecule type" value="Genomic_DNA"/>
</dbReference>
<keyword evidence="5" id="KW-0276">Fatty acid metabolism</keyword>
<feature type="transmembrane region" description="Helical" evidence="11">
    <location>
        <begin position="176"/>
        <end position="196"/>
    </location>
</feature>
<feature type="domain" description="Fatty acid desaturase" evidence="12">
    <location>
        <begin position="85"/>
        <end position="345"/>
    </location>
</feature>
<evidence type="ECO:0000256" key="11">
    <source>
        <dbReference type="SAM" id="Phobius"/>
    </source>
</evidence>
<evidence type="ECO:0008006" key="16">
    <source>
        <dbReference type="Google" id="ProtNLM"/>
    </source>
</evidence>
<comment type="similarity">
    <text evidence="3">Belongs to the fatty acid desaturase type 1 family.</text>
</comment>
<dbReference type="GO" id="GO:0016717">
    <property type="term" value="F:oxidoreductase activity, acting on paired donors, with oxidation of a pair of donors resulting in the reduction of molecular oxygen to two molecules of water"/>
    <property type="evidence" value="ECO:0007669"/>
    <property type="project" value="InterPro"/>
</dbReference>
<dbReference type="Pfam" id="PF11960">
    <property type="entry name" value="DUF3474"/>
    <property type="match status" value="1"/>
</dbReference>
<evidence type="ECO:0000256" key="5">
    <source>
        <dbReference type="ARBA" id="ARBA00022832"/>
    </source>
</evidence>
<feature type="region of interest" description="Disordered" evidence="10">
    <location>
        <begin position="1"/>
        <end position="27"/>
    </location>
</feature>
<protein>
    <recommendedName>
        <fullName evidence="16">Fatty acid desaturase domain-containing protein</fullName>
    </recommendedName>
</protein>
<feature type="transmembrane region" description="Helical" evidence="11">
    <location>
        <begin position="55"/>
        <end position="74"/>
    </location>
</feature>
<dbReference type="InterPro" id="IPR021863">
    <property type="entry name" value="FAS_N"/>
</dbReference>
<feature type="transmembrane region" description="Helical" evidence="11">
    <location>
        <begin position="116"/>
        <end position="137"/>
    </location>
</feature>
<reference evidence="14" key="2">
    <citation type="journal article" date="2023" name="Plants (Basel)">
        <title>Annotation of the Turnera subulata (Passifloraceae) Draft Genome Reveals the S-Locus Evolved after the Divergence of Turneroideae from Passifloroideae in a Stepwise Manner.</title>
        <authorList>
            <person name="Henning P.M."/>
            <person name="Roalson E.H."/>
            <person name="Mir W."/>
            <person name="McCubbin A.G."/>
            <person name="Shore J.S."/>
        </authorList>
    </citation>
    <scope>NUCLEOTIDE SEQUENCE</scope>
    <source>
        <strain evidence="14">F60SS</strain>
    </source>
</reference>
<proteinExistence type="inferred from homology"/>
<dbReference type="InterPro" id="IPR005804">
    <property type="entry name" value="FA_desaturase_dom"/>
</dbReference>
<evidence type="ECO:0000313" key="14">
    <source>
        <dbReference type="EMBL" id="KAJ4848391.1"/>
    </source>
</evidence>
<name>A0A9Q0GHD1_9ROSI</name>
<dbReference type="CDD" id="cd03507">
    <property type="entry name" value="Delta12-FADS-like"/>
    <property type="match status" value="1"/>
</dbReference>
<gene>
    <name evidence="14" type="ORF">Tsubulata_032811</name>
</gene>
<comment type="pathway">
    <text evidence="2">Lipid metabolism.</text>
</comment>
<evidence type="ECO:0000256" key="3">
    <source>
        <dbReference type="ARBA" id="ARBA00009295"/>
    </source>
</evidence>
<evidence type="ECO:0000256" key="8">
    <source>
        <dbReference type="ARBA" id="ARBA00023136"/>
    </source>
</evidence>
<keyword evidence="8 11" id="KW-0472">Membrane</keyword>
<feature type="transmembrane region" description="Helical" evidence="11">
    <location>
        <begin position="248"/>
        <end position="272"/>
    </location>
</feature>
<feature type="transmembrane region" description="Helical" evidence="11">
    <location>
        <begin position="223"/>
        <end position="242"/>
    </location>
</feature>